<dbReference type="Proteomes" id="UP000658656">
    <property type="component" value="Unassembled WGS sequence"/>
</dbReference>
<gene>
    <name evidence="2" type="ORF">GCM10017566_55020</name>
</gene>
<feature type="transmembrane region" description="Helical" evidence="1">
    <location>
        <begin position="34"/>
        <end position="54"/>
    </location>
</feature>
<protein>
    <submittedName>
        <fullName evidence="2">Uncharacterized protein</fullName>
    </submittedName>
</protein>
<reference evidence="2" key="1">
    <citation type="journal article" date="2014" name="Int. J. Syst. Evol. Microbiol.">
        <title>Complete genome sequence of Corynebacterium casei LMG S-19264T (=DSM 44701T), isolated from a smear-ripened cheese.</title>
        <authorList>
            <consortium name="US DOE Joint Genome Institute (JGI-PGF)"/>
            <person name="Walter F."/>
            <person name="Albersmeier A."/>
            <person name="Kalinowski J."/>
            <person name="Ruckert C."/>
        </authorList>
    </citation>
    <scope>NUCLEOTIDE SEQUENCE</scope>
    <source>
        <strain evidence="2">CGMCC 4.7679</strain>
    </source>
</reference>
<evidence type="ECO:0000313" key="2">
    <source>
        <dbReference type="EMBL" id="GHF74231.1"/>
    </source>
</evidence>
<organism evidence="2 3">
    <name type="scientific">Amycolatopsis bartoniae</name>
    <dbReference type="NCBI Taxonomy" id="941986"/>
    <lineage>
        <taxon>Bacteria</taxon>
        <taxon>Bacillati</taxon>
        <taxon>Actinomycetota</taxon>
        <taxon>Actinomycetes</taxon>
        <taxon>Pseudonocardiales</taxon>
        <taxon>Pseudonocardiaceae</taxon>
        <taxon>Amycolatopsis</taxon>
    </lineage>
</organism>
<dbReference type="AlphaFoldDB" id="A0A8H9IXH7"/>
<keyword evidence="1" id="KW-0472">Membrane</keyword>
<feature type="transmembrane region" description="Helical" evidence="1">
    <location>
        <begin position="6"/>
        <end position="22"/>
    </location>
</feature>
<name>A0A8H9IXH7_9PSEU</name>
<comment type="caution">
    <text evidence="2">The sequence shown here is derived from an EMBL/GenBank/DDBJ whole genome shotgun (WGS) entry which is preliminary data.</text>
</comment>
<keyword evidence="1" id="KW-1133">Transmembrane helix</keyword>
<accession>A0A8H9IXH7</accession>
<evidence type="ECO:0000313" key="3">
    <source>
        <dbReference type="Proteomes" id="UP000658656"/>
    </source>
</evidence>
<reference evidence="2" key="2">
    <citation type="submission" date="2020-09" db="EMBL/GenBank/DDBJ databases">
        <authorList>
            <person name="Sun Q."/>
            <person name="Zhou Y."/>
        </authorList>
    </citation>
    <scope>NUCLEOTIDE SEQUENCE</scope>
    <source>
        <strain evidence="2">CGMCC 4.7679</strain>
    </source>
</reference>
<keyword evidence="1" id="KW-0812">Transmembrane</keyword>
<evidence type="ECO:0000256" key="1">
    <source>
        <dbReference type="SAM" id="Phobius"/>
    </source>
</evidence>
<sequence length="61" mass="6299">MAVAQLVAYPVAVYLGAALLGPSRHSPTRWIDALSSGAGALIACVVLFGLAALVNRYGDRD</sequence>
<keyword evidence="3" id="KW-1185">Reference proteome</keyword>
<dbReference type="EMBL" id="BNAV01000010">
    <property type="protein sequence ID" value="GHF74231.1"/>
    <property type="molecule type" value="Genomic_DNA"/>
</dbReference>
<proteinExistence type="predicted"/>